<evidence type="ECO:0000256" key="1">
    <source>
        <dbReference type="ARBA" id="ARBA00022729"/>
    </source>
</evidence>
<dbReference type="InterPro" id="IPR011050">
    <property type="entry name" value="Pectin_lyase_fold/virulence"/>
</dbReference>
<dbReference type="SUPFAM" id="SSF141072">
    <property type="entry name" value="CalX-like"/>
    <property type="match status" value="2"/>
</dbReference>
<dbReference type="Proteomes" id="UP000323136">
    <property type="component" value="Unassembled WGS sequence"/>
</dbReference>
<dbReference type="OrthoDB" id="1182534at2"/>
<comment type="caution">
    <text evidence="3">The sequence shown here is derived from an EMBL/GenBank/DDBJ whole genome shotgun (WGS) entry which is preliminary data.</text>
</comment>
<evidence type="ECO:0000313" key="3">
    <source>
        <dbReference type="EMBL" id="TYP99081.1"/>
    </source>
</evidence>
<dbReference type="Gene3D" id="2.160.20.10">
    <property type="entry name" value="Single-stranded right-handed beta-helix, Pectin lyase-like"/>
    <property type="match status" value="1"/>
</dbReference>
<gene>
    <name evidence="3" type="ORF">C7447_102399</name>
</gene>
<feature type="chain" id="PRO_5024304397" evidence="2">
    <location>
        <begin position="20"/>
        <end position="1799"/>
    </location>
</feature>
<evidence type="ECO:0000256" key="2">
    <source>
        <dbReference type="SAM" id="SignalP"/>
    </source>
</evidence>
<proteinExistence type="predicted"/>
<dbReference type="Gene3D" id="2.60.40.2030">
    <property type="match status" value="2"/>
</dbReference>
<dbReference type="EMBL" id="VNIA01000002">
    <property type="protein sequence ID" value="TYP99081.1"/>
    <property type="molecule type" value="Genomic_DNA"/>
</dbReference>
<dbReference type="InterPro" id="IPR038081">
    <property type="entry name" value="CalX-like_sf"/>
</dbReference>
<dbReference type="SUPFAM" id="SSF51126">
    <property type="entry name" value="Pectin lyase-like"/>
    <property type="match status" value="1"/>
</dbReference>
<dbReference type="NCBIfam" id="TIGR04183">
    <property type="entry name" value="Por_Secre_tail"/>
    <property type="match status" value="1"/>
</dbReference>
<dbReference type="RefSeq" id="WP_148869868.1">
    <property type="nucleotide sequence ID" value="NZ_VNIA01000002.1"/>
</dbReference>
<evidence type="ECO:0000313" key="4">
    <source>
        <dbReference type="Proteomes" id="UP000323136"/>
    </source>
</evidence>
<reference evidence="3 4" key="1">
    <citation type="submission" date="2019-07" db="EMBL/GenBank/DDBJ databases">
        <title>Genomic Encyclopedia of Type Strains, Phase IV (KMG-IV): sequencing the most valuable type-strain genomes for metagenomic binning, comparative biology and taxonomic classification.</title>
        <authorList>
            <person name="Goeker M."/>
        </authorList>
    </citation>
    <scope>NUCLEOTIDE SEQUENCE [LARGE SCALE GENOMIC DNA]</scope>
    <source>
        <strain evidence="3 4">DSM 18961</strain>
    </source>
</reference>
<name>A0A5S5DT62_9FLAO</name>
<organism evidence="3 4">
    <name type="scientific">Tenacibaculum adriaticum</name>
    <dbReference type="NCBI Taxonomy" id="413713"/>
    <lineage>
        <taxon>Bacteria</taxon>
        <taxon>Pseudomonadati</taxon>
        <taxon>Bacteroidota</taxon>
        <taxon>Flavobacteriia</taxon>
        <taxon>Flavobacteriales</taxon>
        <taxon>Flavobacteriaceae</taxon>
        <taxon>Tenacibaculum</taxon>
    </lineage>
</organism>
<dbReference type="InterPro" id="IPR012334">
    <property type="entry name" value="Pectin_lyas_fold"/>
</dbReference>
<sequence length="1799" mass="192432">MKKALLLVLISLFYHTSQAQKVAIIGSKSLETTEDGVSILALENLTVGEVFYFTENEYDNIAHAFVDAAESVVSITITSNINKGNVIYFKESASTPNTFSTSVTAGSGTVTVTHVASSGAFSIGSLGEILYLYSDNDTDPTNGVTEIHSAFFPGSGSNASTGGAIPATENPSSDFPNAVITHNFPEYDYGVEPYFSNGVNRVEYNISVADRTDVNKVKLENPANYVFAGNNQDLSTTVFTNFNLVTPNPVITLTTSASQLDENSSSNFSYTFTSSVAPTTDLVINFSVNGSSTNGIALFGSDYTQSGATSMDTTSGTVTIASGTTSKTIILNPTEDTLLEPDETIELSILAGTGYDFGSPSIASSVIKNDDTKTVVPEVAITGLRHYTGTEDDVSEFSFVALKDIPANSEYVFSSNSFDKNTLTFSDVSTYSSELKWIAPAGGILRGDVIVVKKTAPSTFTITRNGSLTSAGSITKLSPSKNFFISEYHGLFIAHTDTDDNPYNGISEIHSMIYTYDNLGNFGGAVPSSQDLSTLYIGAILVDGFPNISPGRLEYKPSLRPVTSVDQSNFENPSNWLYAEALEDLSSVPFTNIIISEGSANPKATVVVSASSIIEDSETATYTFNLDAVATTNITINFSVAGSAIFSSDYTVSGANSFTETTGSITILSGTSSAQLTLTPVNDVDLETTENIELTITAGIGYDGGSPGSAMVSITNDDTDDSEVKLAIIGINHESPSSMSLVAMNNITANSTFYFLRNQFNKETLSFQTGGKYKLVTPNTCIPKGTVLTITGGLNGPLTVNCNSTSGSECGTATIVGSGNVFDFLDIGTRYYAFQDTDEDHTNGISQIHSVFHTGGTYPSNHTGGILTPEENPKSVYSNAVVVDGFPNIVPNRTEFDPSKRNIEVSTTLIENVVNYIHAQPNATLSTTNFNTQSFAIAYVNSSVPSGGDGTSWANAYNSLQDALANASTCFNNEIWVADGTYKPHETNQSISFSIPANTKIYGGFSGTETDLTQRNFSLNSTILSGDLNNSNSSNDGDSYTIVKIHNNNVVLDGFILEYSYANGTSGTFEAEGAGIYTSGTSITINNTIFRNNTVVDDSTNSGGAVYNTGSIDFYNCLFYNNTTSGKGGAIYTENGIVNIVNCTIANNTAADGGGITTSNDDVTIVNTVFYSNTATQPDIYEVSVSNTSVSYSSFDNSFPIGSTDAGNNFINSDPSFIDTNNNNYQLKLASPLINSGNGLANIQTKDLAGNLRKTMNIDIGAYEYDTEVTEWLGTTNINWDEASNWSNGVPSNSISVILNVGASHEPIIDLAQVEIKDMTIRSGATLTINSGKLLLINRNLELLGNLVVNSDATSNGSLIIEGSFTGNSNINYQRYVTDNWHLVSAPVIGETYDDNWISNNSIASGTSNNRGISTYNNNGLAWEYIQAGSSGTFNSGTGYSIKTTSPSILNFTGSIITDNVSVNTTEGTANKWNLIGNPYPSFVNANSAADAVNNFLTVNSTQLDPTKVALYLWNSNTSSYDIINQSSGASYIAPGQGFFVNTVDGGAVIDFTETMQSHQTGNHFYRTPNTTPEIKLSISDGIEIKTTQIKYFDGTTTGLDPGYDAGLFNGTSTNFSVYSHLVTNSESVDFALQCLPDSDYERMVIPIGISATSDTEIVFSTQVLNLPDGMKVYLEDREKNMFTKLDEIGAEYKVNLNVGTDGIGRFYLHTTSQSLGIKDVVLENINIYKTNNKIIRIVGLQDEFASVKLFDILGKELIQQSFKTGGVKDILLPQTSAGVYIVHLQTEKGKLNKKIIID</sequence>
<accession>A0A5S5DT62</accession>
<keyword evidence="1 2" id="KW-0732">Signal</keyword>
<protein>
    <submittedName>
        <fullName evidence="3">Putative secreted protein (Por secretion system target)</fullName>
    </submittedName>
</protein>
<keyword evidence="4" id="KW-1185">Reference proteome</keyword>
<feature type="signal peptide" evidence="2">
    <location>
        <begin position="1"/>
        <end position="19"/>
    </location>
</feature>
<dbReference type="InterPro" id="IPR026444">
    <property type="entry name" value="Secre_tail"/>
</dbReference>